<dbReference type="EMBL" id="JAGIZQ010000005">
    <property type="protein sequence ID" value="KAH6628739.1"/>
    <property type="molecule type" value="Genomic_DNA"/>
</dbReference>
<keyword evidence="2" id="KW-1185">Reference proteome</keyword>
<reference evidence="1 2" key="1">
    <citation type="journal article" date="2021" name="Nat. Commun.">
        <title>Genetic determinants of endophytism in the Arabidopsis root mycobiome.</title>
        <authorList>
            <person name="Mesny F."/>
            <person name="Miyauchi S."/>
            <person name="Thiergart T."/>
            <person name="Pickel B."/>
            <person name="Atanasova L."/>
            <person name="Karlsson M."/>
            <person name="Huettel B."/>
            <person name="Barry K.W."/>
            <person name="Haridas S."/>
            <person name="Chen C."/>
            <person name="Bauer D."/>
            <person name="Andreopoulos W."/>
            <person name="Pangilinan J."/>
            <person name="LaButti K."/>
            <person name="Riley R."/>
            <person name="Lipzen A."/>
            <person name="Clum A."/>
            <person name="Drula E."/>
            <person name="Henrissat B."/>
            <person name="Kohler A."/>
            <person name="Grigoriev I.V."/>
            <person name="Martin F.M."/>
            <person name="Hacquard S."/>
        </authorList>
    </citation>
    <scope>NUCLEOTIDE SEQUENCE [LARGE SCALE GENOMIC DNA]</scope>
    <source>
        <strain evidence="1 2">MPI-SDFR-AT-0079</strain>
    </source>
</reference>
<dbReference type="Proteomes" id="UP000724584">
    <property type="component" value="Unassembled WGS sequence"/>
</dbReference>
<protein>
    <submittedName>
        <fullName evidence="1">Protein-tyrosine phosphatase-like protein</fullName>
    </submittedName>
</protein>
<accession>A0ACB7P6C0</accession>
<evidence type="ECO:0000313" key="2">
    <source>
        <dbReference type="Proteomes" id="UP000724584"/>
    </source>
</evidence>
<name>A0ACB7P6C0_9PEZI</name>
<evidence type="ECO:0000313" key="1">
    <source>
        <dbReference type="EMBL" id="KAH6628739.1"/>
    </source>
</evidence>
<gene>
    <name evidence="1" type="ORF">F5144DRAFT_622553</name>
</gene>
<proteinExistence type="predicted"/>
<organism evidence="1 2">
    <name type="scientific">Chaetomium tenue</name>
    <dbReference type="NCBI Taxonomy" id="1854479"/>
    <lineage>
        <taxon>Eukaryota</taxon>
        <taxon>Fungi</taxon>
        <taxon>Dikarya</taxon>
        <taxon>Ascomycota</taxon>
        <taxon>Pezizomycotina</taxon>
        <taxon>Sordariomycetes</taxon>
        <taxon>Sordariomycetidae</taxon>
        <taxon>Sordariales</taxon>
        <taxon>Chaetomiaceae</taxon>
        <taxon>Chaetomium</taxon>
    </lineage>
</organism>
<sequence length="311" mass="34121">MTGSETGPETDQPVAHIDLPSPPFIHVPGLANLRDAGGYAIEGQPGKVIRRRVLYRSADLTKLEDEGIAVLRPLGITHVFDLRSVPEVAKNGNHPPKTWEGAVRVFVPVFLDKDYSPEALVMRFRDYSDGPKGFVNAYATILDSAADPDHPHSPFRTVLEHIASSTAPSPLLVHCTAGKDRTGVLIALILSLCGLDDATIAHEYGLTDLGLAPRKEEIVQHLIRGEALFGDRERAERMVSAHHRRSEYMLGTLAMIRERYGSVESYVVDHLGVSPESVEQIRRNLVVDLAEGEESLDWRSHAAGLAAQPRP</sequence>
<comment type="caution">
    <text evidence="1">The sequence shown here is derived from an EMBL/GenBank/DDBJ whole genome shotgun (WGS) entry which is preliminary data.</text>
</comment>